<evidence type="ECO:0000313" key="6">
    <source>
        <dbReference type="Proteomes" id="UP000006727"/>
    </source>
</evidence>
<dbReference type="GO" id="GO:0005516">
    <property type="term" value="F:calmodulin binding"/>
    <property type="evidence" value="ECO:0007669"/>
    <property type="project" value="UniProtKB-KW"/>
</dbReference>
<dbReference type="Gramene" id="Pp3c3_2420V3.3">
    <property type="protein sequence ID" value="Pp3c3_2420V3.3"/>
    <property type="gene ID" value="Pp3c3_2420"/>
</dbReference>
<reference evidence="4 6" key="1">
    <citation type="journal article" date="2008" name="Science">
        <title>The Physcomitrella genome reveals evolutionary insights into the conquest of land by plants.</title>
        <authorList>
            <person name="Rensing S."/>
            <person name="Lang D."/>
            <person name="Zimmer A."/>
            <person name="Terry A."/>
            <person name="Salamov A."/>
            <person name="Shapiro H."/>
            <person name="Nishiyama T."/>
            <person name="Perroud P.-F."/>
            <person name="Lindquist E."/>
            <person name="Kamisugi Y."/>
            <person name="Tanahashi T."/>
            <person name="Sakakibara K."/>
            <person name="Fujita T."/>
            <person name="Oishi K."/>
            <person name="Shin-I T."/>
            <person name="Kuroki Y."/>
            <person name="Toyoda A."/>
            <person name="Suzuki Y."/>
            <person name="Hashimoto A."/>
            <person name="Yamaguchi K."/>
            <person name="Sugano A."/>
            <person name="Kohara Y."/>
            <person name="Fujiyama A."/>
            <person name="Anterola A."/>
            <person name="Aoki S."/>
            <person name="Ashton N."/>
            <person name="Barbazuk W.B."/>
            <person name="Barker E."/>
            <person name="Bennetzen J."/>
            <person name="Bezanilla M."/>
            <person name="Blankenship R."/>
            <person name="Cho S.H."/>
            <person name="Dutcher S."/>
            <person name="Estelle M."/>
            <person name="Fawcett J.A."/>
            <person name="Gundlach H."/>
            <person name="Hanada K."/>
            <person name="Heyl A."/>
            <person name="Hicks K.A."/>
            <person name="Hugh J."/>
            <person name="Lohr M."/>
            <person name="Mayer K."/>
            <person name="Melkozernov A."/>
            <person name="Murata T."/>
            <person name="Nelson D."/>
            <person name="Pils B."/>
            <person name="Prigge M."/>
            <person name="Reiss B."/>
            <person name="Renner T."/>
            <person name="Rombauts S."/>
            <person name="Rushton P."/>
            <person name="Sanderfoot A."/>
            <person name="Schween G."/>
            <person name="Shiu S.-H."/>
            <person name="Stueber K."/>
            <person name="Theodoulou F.L."/>
            <person name="Tu H."/>
            <person name="Van de Peer Y."/>
            <person name="Verrier P.J."/>
            <person name="Waters E."/>
            <person name="Wood A."/>
            <person name="Yang L."/>
            <person name="Cove D."/>
            <person name="Cuming A."/>
            <person name="Hasebe M."/>
            <person name="Lucas S."/>
            <person name="Mishler D.B."/>
            <person name="Reski R."/>
            <person name="Grigoriev I."/>
            <person name="Quatrano R.S."/>
            <person name="Boore J.L."/>
        </authorList>
    </citation>
    <scope>NUCLEOTIDE SEQUENCE [LARGE SCALE GENOMIC DNA]</scope>
    <source>
        <strain evidence="5 6">cv. Gransden 2004</strain>
    </source>
</reference>
<sequence>MGKANPSKWLKAVKKAFRPPLKEGIDDKDETQLISNKVNQGKTLHYSKAAPLPLPSVAGLMHEQIQQERNNGLSVEDEVSELKNDEDLDHARQKSLSTIEVSLEDEIFRKDQAAIKIQRAFRKYLALRGLVRLQALVRGHTVRRQAATTLRAMEALVRVQARIRARRVRMSEEGQTVQQHILQRRQGLARLKSSEGTWTTGQDTKEKMQIREEAAKKRERAMAYAFSQQLKQSTPKRNILFIDSEPDQSHWGWSWMDRWMAARPWENHHTNRAKESHLSVQSLKQLEAKTKNIKMDAESLKTTRPALQATSRVAKSENKPKKGRSTNGVSGNVPLLPPSPPPSADKPVLLKPAAPAKLTSPDKLRQEPNRSMPLSTLEIPGPAGHDSNAEIPSTGDSAFNTQPPSAHQDLNGAPLAAWNDGAVEPGPSCSSSCGSQHGNNNNPSTKANSQHSPISENMKTDVDATNPTNGENCMPASEKPTRNRYMAATFSAKAKARTSPKTRGVEGDETPAKLQKRLSFGSPSLASLMSPTRKPAARSKSIAQVRSSLQVDLLKEKSDEPLSPVGSVAHRIHRRKSFGAESRSATKWK</sequence>
<organism evidence="4">
    <name type="scientific">Physcomitrium patens</name>
    <name type="common">Spreading-leaved earth moss</name>
    <name type="synonym">Physcomitrella patens</name>
    <dbReference type="NCBI Taxonomy" id="3218"/>
    <lineage>
        <taxon>Eukaryota</taxon>
        <taxon>Viridiplantae</taxon>
        <taxon>Streptophyta</taxon>
        <taxon>Embryophyta</taxon>
        <taxon>Bryophyta</taxon>
        <taxon>Bryophytina</taxon>
        <taxon>Bryopsida</taxon>
        <taxon>Funariidae</taxon>
        <taxon>Funariales</taxon>
        <taxon>Funariaceae</taxon>
        <taxon>Physcomitrium</taxon>
    </lineage>
</organism>
<evidence type="ECO:0000256" key="2">
    <source>
        <dbReference type="ARBA" id="ARBA00024341"/>
    </source>
</evidence>
<accession>A0A2K1KT04</accession>
<feature type="compositionally biased region" description="Pro residues" evidence="3">
    <location>
        <begin position="335"/>
        <end position="344"/>
    </location>
</feature>
<dbReference type="Proteomes" id="UP000006727">
    <property type="component" value="Chromosome 3"/>
</dbReference>
<dbReference type="STRING" id="3218.A0A2K1KT04"/>
<feature type="compositionally biased region" description="Polar residues" evidence="3">
    <location>
        <begin position="390"/>
        <end position="405"/>
    </location>
</feature>
<evidence type="ECO:0000256" key="1">
    <source>
        <dbReference type="ARBA" id="ARBA00022860"/>
    </source>
</evidence>
<proteinExistence type="inferred from homology"/>
<dbReference type="PANTHER" id="PTHR32295">
    <property type="entry name" value="IQ-DOMAIN 5-RELATED"/>
    <property type="match status" value="1"/>
</dbReference>
<dbReference type="AlphaFoldDB" id="A0A2K1KT04"/>
<keyword evidence="1" id="KW-0112">Calmodulin-binding</keyword>
<dbReference type="PaxDb" id="3218-PP1S1_440V6.2"/>
<dbReference type="PANTHER" id="PTHR32295:SF6">
    <property type="entry name" value="PROTEIN IQ-DOMAIN 18"/>
    <property type="match status" value="1"/>
</dbReference>
<protein>
    <submittedName>
        <fullName evidence="4 5">Uncharacterized protein</fullName>
    </submittedName>
</protein>
<comment type="similarity">
    <text evidence="2">Belongs to the IQD family.</text>
</comment>
<dbReference type="EnsemblPlants" id="Pp3c3_2420V3.5">
    <property type="protein sequence ID" value="Pp3c3_2420V3.5"/>
    <property type="gene ID" value="Pp3c3_2420"/>
</dbReference>
<dbReference type="Gramene" id="Pp3c3_2420V3.5">
    <property type="protein sequence ID" value="Pp3c3_2420V3.5"/>
    <property type="gene ID" value="Pp3c3_2420"/>
</dbReference>
<feature type="region of interest" description="Disordered" evidence="3">
    <location>
        <begin position="557"/>
        <end position="589"/>
    </location>
</feature>
<dbReference type="EnsemblPlants" id="Pp3c3_2420V3.1">
    <property type="protein sequence ID" value="Pp3c3_2420V3.1"/>
    <property type="gene ID" value="Pp3c3_2420"/>
</dbReference>
<dbReference type="EnsemblPlants" id="Pp3c3_2420V3.2">
    <property type="protein sequence ID" value="Pp3c3_2420V3.2"/>
    <property type="gene ID" value="Pp3c3_2420"/>
</dbReference>
<reference evidence="5" key="3">
    <citation type="submission" date="2020-12" db="UniProtKB">
        <authorList>
            <consortium name="EnsemblPlants"/>
        </authorList>
    </citation>
    <scope>IDENTIFICATION</scope>
</reference>
<gene>
    <name evidence="5" type="primary">LOC112280699</name>
    <name evidence="4" type="ORF">PHYPA_003905</name>
</gene>
<evidence type="ECO:0000256" key="3">
    <source>
        <dbReference type="SAM" id="MobiDB-lite"/>
    </source>
</evidence>
<dbReference type="PROSITE" id="PS50096">
    <property type="entry name" value="IQ"/>
    <property type="match status" value="1"/>
</dbReference>
<evidence type="ECO:0000313" key="5">
    <source>
        <dbReference type="EnsemblPlants" id="Pp3c3_2420V3.1"/>
    </source>
</evidence>
<feature type="compositionally biased region" description="Low complexity" evidence="3">
    <location>
        <begin position="425"/>
        <end position="435"/>
    </location>
</feature>
<dbReference type="Gramene" id="Pp3c3_2420V3.1">
    <property type="protein sequence ID" value="Pp3c3_2420V3.1"/>
    <property type="gene ID" value="Pp3c3_2420"/>
</dbReference>
<feature type="compositionally biased region" description="Polar residues" evidence="3">
    <location>
        <begin position="436"/>
        <end position="471"/>
    </location>
</feature>
<dbReference type="EnsemblPlants" id="Pp3c3_2420V3.4">
    <property type="protein sequence ID" value="Pp3c3_2420V3.4"/>
    <property type="gene ID" value="Pp3c3_2420"/>
</dbReference>
<name>A0A2K1KT04_PHYPA</name>
<dbReference type="EMBL" id="ABEU02000003">
    <property type="protein sequence ID" value="PNR56913.1"/>
    <property type="molecule type" value="Genomic_DNA"/>
</dbReference>
<feature type="region of interest" description="Disordered" evidence="3">
    <location>
        <begin position="295"/>
        <end position="541"/>
    </location>
</feature>
<evidence type="ECO:0000313" key="4">
    <source>
        <dbReference type="EMBL" id="PNR56913.1"/>
    </source>
</evidence>
<feature type="compositionally biased region" description="Polar residues" evidence="3">
    <location>
        <begin position="521"/>
        <end position="530"/>
    </location>
</feature>
<dbReference type="Gramene" id="Pp3c3_2420V3.4">
    <property type="protein sequence ID" value="Pp3c3_2420V3.4"/>
    <property type="gene ID" value="Pp3c3_2420"/>
</dbReference>
<reference evidence="4 6" key="2">
    <citation type="journal article" date="2018" name="Plant J.">
        <title>The Physcomitrella patens chromosome-scale assembly reveals moss genome structure and evolution.</title>
        <authorList>
            <person name="Lang D."/>
            <person name="Ullrich K.K."/>
            <person name="Murat F."/>
            <person name="Fuchs J."/>
            <person name="Jenkins J."/>
            <person name="Haas F.B."/>
            <person name="Piednoel M."/>
            <person name="Gundlach H."/>
            <person name="Van Bel M."/>
            <person name="Meyberg R."/>
            <person name="Vives C."/>
            <person name="Morata J."/>
            <person name="Symeonidi A."/>
            <person name="Hiss M."/>
            <person name="Muchero W."/>
            <person name="Kamisugi Y."/>
            <person name="Saleh O."/>
            <person name="Blanc G."/>
            <person name="Decker E.L."/>
            <person name="van Gessel N."/>
            <person name="Grimwood J."/>
            <person name="Hayes R.D."/>
            <person name="Graham S.W."/>
            <person name="Gunter L.E."/>
            <person name="McDaniel S.F."/>
            <person name="Hoernstein S.N.W."/>
            <person name="Larsson A."/>
            <person name="Li F.W."/>
            <person name="Perroud P.F."/>
            <person name="Phillips J."/>
            <person name="Ranjan P."/>
            <person name="Rokshar D.S."/>
            <person name="Rothfels C.J."/>
            <person name="Schneider L."/>
            <person name="Shu S."/>
            <person name="Stevenson D.W."/>
            <person name="Thummler F."/>
            <person name="Tillich M."/>
            <person name="Villarreal Aguilar J.C."/>
            <person name="Widiez T."/>
            <person name="Wong G.K."/>
            <person name="Wymore A."/>
            <person name="Zhang Y."/>
            <person name="Zimmer A.D."/>
            <person name="Quatrano R.S."/>
            <person name="Mayer K.F.X."/>
            <person name="Goodstein D."/>
            <person name="Casacuberta J.M."/>
            <person name="Vandepoele K."/>
            <person name="Reski R."/>
            <person name="Cuming A.C."/>
            <person name="Tuskan G.A."/>
            <person name="Maumus F."/>
            <person name="Salse J."/>
            <person name="Schmutz J."/>
            <person name="Rensing S.A."/>
        </authorList>
    </citation>
    <scope>NUCLEOTIDE SEQUENCE [LARGE SCALE GENOMIC DNA]</scope>
    <source>
        <strain evidence="5 6">cv. Gransden 2004</strain>
    </source>
</reference>
<dbReference type="Gramene" id="Pp3c3_2420V3.2">
    <property type="protein sequence ID" value="Pp3c3_2420V3.2"/>
    <property type="gene ID" value="Pp3c3_2420"/>
</dbReference>
<dbReference type="EnsemblPlants" id="Pp3c3_2420V3.3">
    <property type="protein sequence ID" value="Pp3c3_2420V3.3"/>
    <property type="gene ID" value="Pp3c3_2420"/>
</dbReference>
<keyword evidence="6" id="KW-1185">Reference proteome</keyword>